<evidence type="ECO:0000256" key="5">
    <source>
        <dbReference type="ARBA" id="ARBA00004922"/>
    </source>
</evidence>
<evidence type="ECO:0000256" key="1">
    <source>
        <dbReference type="ARBA" id="ARBA00001913"/>
    </source>
</evidence>
<feature type="transmembrane region" description="Helical" evidence="34">
    <location>
        <begin position="130"/>
        <end position="150"/>
    </location>
</feature>
<keyword evidence="14 34" id="KW-0812">Transmembrane</keyword>
<evidence type="ECO:0000256" key="8">
    <source>
        <dbReference type="ARBA" id="ARBA00011967"/>
    </source>
</evidence>
<keyword evidence="16 31" id="KW-0547">Nucleotide-binding</keyword>
<dbReference type="GO" id="GO:0006488">
    <property type="term" value="P:dolichol-linked oligosaccharide biosynthetic process"/>
    <property type="evidence" value="ECO:0007669"/>
    <property type="project" value="InterPro"/>
</dbReference>
<keyword evidence="36" id="KW-1185">Reference proteome</keyword>
<keyword evidence="18" id="KW-0256">Endoplasmic reticulum</keyword>
<evidence type="ECO:0000256" key="32">
    <source>
        <dbReference type="RuleBase" id="RU003833"/>
    </source>
</evidence>
<dbReference type="InterPro" id="IPR000407">
    <property type="entry name" value="GDA1_CD39_NTPase"/>
</dbReference>
<dbReference type="GO" id="GO:0106073">
    <property type="term" value="F:dolichyl pyrophosphate Glc2Man9GlcNAc2 alpha-1,2-glucosyltransferase activity"/>
    <property type="evidence" value="ECO:0007669"/>
    <property type="project" value="UniProtKB-EC"/>
</dbReference>
<evidence type="ECO:0000256" key="34">
    <source>
        <dbReference type="SAM" id="Phobius"/>
    </source>
</evidence>
<comment type="pathway">
    <text evidence="5">Protein modification; protein glycosylation.</text>
</comment>
<keyword evidence="12" id="KW-0328">Glycosyltransferase</keyword>
<evidence type="ECO:0000256" key="24">
    <source>
        <dbReference type="ARBA" id="ARBA00023157"/>
    </source>
</evidence>
<dbReference type="GO" id="GO:0045134">
    <property type="term" value="F:UDP phosphatase activity"/>
    <property type="evidence" value="ECO:0007669"/>
    <property type="project" value="TreeGrafter"/>
</dbReference>
<evidence type="ECO:0000256" key="16">
    <source>
        <dbReference type="ARBA" id="ARBA00022741"/>
    </source>
</evidence>
<dbReference type="PANTHER" id="PTHR11782">
    <property type="entry name" value="ADENOSINE/GUANOSINE DIPHOSPHATASE"/>
    <property type="match status" value="1"/>
</dbReference>
<evidence type="ECO:0000256" key="20">
    <source>
        <dbReference type="ARBA" id="ARBA00022840"/>
    </source>
</evidence>
<dbReference type="Gene3D" id="3.30.420.150">
    <property type="entry name" value="Exopolyphosphatase. Domain 2"/>
    <property type="match status" value="1"/>
</dbReference>
<evidence type="ECO:0000256" key="3">
    <source>
        <dbReference type="ARBA" id="ARBA00004477"/>
    </source>
</evidence>
<keyword evidence="11" id="KW-1003">Cell membrane</keyword>
<evidence type="ECO:0000256" key="21">
    <source>
        <dbReference type="ARBA" id="ARBA00022842"/>
    </source>
</evidence>
<comment type="similarity">
    <text evidence="6 32">Belongs to the GDA1/CD39 NTPase family.</text>
</comment>
<evidence type="ECO:0000256" key="7">
    <source>
        <dbReference type="ARBA" id="ARBA00010600"/>
    </source>
</evidence>
<feature type="binding site" evidence="31">
    <location>
        <begin position="496"/>
        <end position="500"/>
    </location>
    <ligand>
        <name>ATP</name>
        <dbReference type="ChEBI" id="CHEBI:30616"/>
    </ligand>
</feature>
<dbReference type="InterPro" id="IPR016900">
    <property type="entry name" value="Alg10"/>
</dbReference>
<keyword evidence="13" id="KW-0808">Transferase</keyword>
<keyword evidence="20 31" id="KW-0067">ATP-binding</keyword>
<keyword evidence="15" id="KW-0479">Metal-binding</keyword>
<feature type="active site" description="Proton acceptor" evidence="30">
    <location>
        <position position="456"/>
    </location>
</feature>
<evidence type="ECO:0000256" key="10">
    <source>
        <dbReference type="ARBA" id="ARBA00018512"/>
    </source>
</evidence>
<dbReference type="PROSITE" id="PS51257">
    <property type="entry name" value="PROKAR_LIPOPROTEIN"/>
    <property type="match status" value="1"/>
</dbReference>
<comment type="caution">
    <text evidence="35">The sequence shown here is derived from an EMBL/GenBank/DDBJ whole genome shotgun (WGS) entry which is preliminary data.</text>
</comment>
<evidence type="ECO:0000256" key="26">
    <source>
        <dbReference type="ARBA" id="ARBA00039598"/>
    </source>
</evidence>
<dbReference type="GO" id="GO:0005886">
    <property type="term" value="C:plasma membrane"/>
    <property type="evidence" value="ECO:0007669"/>
    <property type="project" value="UniProtKB-SubCell"/>
</dbReference>
<accession>A0AA88TLE3</accession>
<comment type="cofactor">
    <cofactor evidence="1">
        <name>Ca(2+)</name>
        <dbReference type="ChEBI" id="CHEBI:29108"/>
    </cofactor>
</comment>
<evidence type="ECO:0000256" key="28">
    <source>
        <dbReference type="ARBA" id="ARBA00048064"/>
    </source>
</evidence>
<evidence type="ECO:0000256" key="17">
    <source>
        <dbReference type="ARBA" id="ARBA00022801"/>
    </source>
</evidence>
<dbReference type="GO" id="GO:0005789">
    <property type="term" value="C:endoplasmic reticulum membrane"/>
    <property type="evidence" value="ECO:0007669"/>
    <property type="project" value="UniProtKB-SubCell"/>
</dbReference>
<evidence type="ECO:0000256" key="27">
    <source>
        <dbReference type="ARBA" id="ARBA00044727"/>
    </source>
</evidence>
<feature type="transmembrane region" description="Helical" evidence="34">
    <location>
        <begin position="757"/>
        <end position="782"/>
    </location>
</feature>
<evidence type="ECO:0000256" key="15">
    <source>
        <dbReference type="ARBA" id="ARBA00022723"/>
    </source>
</evidence>
<name>A0AA88TLE3_9TELE</name>
<dbReference type="EMBL" id="JAUYZG010000012">
    <property type="protein sequence ID" value="KAK2892591.1"/>
    <property type="molecule type" value="Genomic_DNA"/>
</dbReference>
<protein>
    <recommendedName>
        <fullName evidence="10">Dol-P-Glc:Glc(2)Man(9)GlcNAc(2)-PP-Dol alpha-1,2-glucosyltransferase</fullName>
        <ecNumber evidence="8">2.4.1.256</ecNumber>
        <ecNumber evidence="9">3.6.1.5</ecNumber>
    </recommendedName>
    <alternativeName>
        <fullName evidence="26">Ectonucleoside triphosphate diphosphohydrolase 8</fullName>
    </alternativeName>
</protein>
<comment type="similarity">
    <text evidence="7">Belongs to the ALG10 glucosyltransferase family.</text>
</comment>
<comment type="subcellular location">
    <subcellularLocation>
        <location evidence="4">Cell membrane</location>
        <topology evidence="4">Multi-pass membrane protein</topology>
    </subcellularLocation>
    <subcellularLocation>
        <location evidence="3">Endoplasmic reticulum membrane</location>
        <topology evidence="3">Multi-pass membrane protein</topology>
    </subcellularLocation>
</comment>
<feature type="transmembrane region" description="Helical" evidence="34">
    <location>
        <begin position="60"/>
        <end position="81"/>
    </location>
</feature>
<organism evidence="35 36">
    <name type="scientific">Cirrhinus molitorella</name>
    <name type="common">mud carp</name>
    <dbReference type="NCBI Taxonomy" id="172907"/>
    <lineage>
        <taxon>Eukaryota</taxon>
        <taxon>Metazoa</taxon>
        <taxon>Chordata</taxon>
        <taxon>Craniata</taxon>
        <taxon>Vertebrata</taxon>
        <taxon>Euteleostomi</taxon>
        <taxon>Actinopterygii</taxon>
        <taxon>Neopterygii</taxon>
        <taxon>Teleostei</taxon>
        <taxon>Ostariophysi</taxon>
        <taxon>Cypriniformes</taxon>
        <taxon>Cyprinidae</taxon>
        <taxon>Labeoninae</taxon>
        <taxon>Labeonini</taxon>
        <taxon>Cirrhinus</taxon>
    </lineage>
</organism>
<dbReference type="GO" id="GO:0017111">
    <property type="term" value="F:ribonucleoside triphosphate phosphatase activity"/>
    <property type="evidence" value="ECO:0007669"/>
    <property type="project" value="TreeGrafter"/>
</dbReference>
<sequence length="784" mass="87295">MERFEVYIFTALCSVNFLISCLLFSKITREQRDPYMDEIFHVPQAQKYCEGKFNEWDPMITTLPGLYLVSVGLIKPVVWLADLKGSVVCSTAMLRFINLLFNSGNLYIIYLIICRLHMKDKSRSATRRMFSALALSTFPVLYFFTFLYYTDAGSTFFTLFMYLMALYGCHKAAALLGICAILFRQTNIIWVAFCAGTVVAQKMDESWRNESKKRDEKSPSQVPLTISGAMKVTKMSTTDNHTHKAEKADHSAIKKQSGMENEEEKREPGNSSLDQLETEISKLSIKIADMGNEMKKKVLGAVAAIACTTIIALILSLANHQTLNQPYSTQYGIVLDAGSSHTALFLYQWLGNKESNTGIVSQKQSCDVEGDGISSYVQNPPAAGESLKKCLDITKAAIPEGQWKATPVYLGATAGMRLLRLQNQSLADSILKEVSKTLQNYPFDFRGARIITGMEEGAFGWITINYLLESFVKHSFEGLWIHPKAGTIVGALDLGGASTQISFTPKAKVKDPDSAFNLQLFGYKYELYTHSYLCYGMDQALKKLQAYLHKTAGASPVISHPCYHNGYILNVTWAELYNSPCVDTPNNYNPTATVSFSGTGNPSLCLSLIENIVNLTDCALSPDCGFNGVYQPPVNGEFFAFSSYFYTFDFLGLVPKAPLAQVLSTIETHCNKNWTTLTAENPAIKAKYLKDYCASAHIIMTLLLKGYKFNTTWDKISFQKRVADTDIGWTLGYMLNLTNMIPSENPRALTGVPHSQWAAQIFFILLALFLSLLLIVIVSVIIKS</sequence>
<dbReference type="GO" id="GO:0005524">
    <property type="term" value="F:ATP binding"/>
    <property type="evidence" value="ECO:0007669"/>
    <property type="project" value="UniProtKB-KW"/>
</dbReference>
<reference evidence="35" key="1">
    <citation type="submission" date="2023-08" db="EMBL/GenBank/DDBJ databases">
        <title>Chromosome-level Genome Assembly of mud carp (Cirrhinus molitorella).</title>
        <authorList>
            <person name="Liu H."/>
        </authorList>
    </citation>
    <scope>NUCLEOTIDE SEQUENCE</scope>
    <source>
        <strain evidence="35">Prfri</strain>
        <tissue evidence="35">Muscle</tissue>
    </source>
</reference>
<dbReference type="FunFam" id="3.30.420.40:FF:000068">
    <property type="entry name" value="Ectonucleoside triphosphate diphosphohydrolase 1"/>
    <property type="match status" value="1"/>
</dbReference>
<dbReference type="Gene3D" id="3.30.420.40">
    <property type="match status" value="1"/>
</dbReference>
<comment type="cofactor">
    <cofactor evidence="2">
        <name>Mg(2+)</name>
        <dbReference type="ChEBI" id="CHEBI:18420"/>
    </cofactor>
</comment>
<keyword evidence="22 34" id="KW-1133">Transmembrane helix</keyword>
<evidence type="ECO:0000256" key="23">
    <source>
        <dbReference type="ARBA" id="ARBA00023136"/>
    </source>
</evidence>
<keyword evidence="17 32" id="KW-0378">Hydrolase</keyword>
<evidence type="ECO:0000256" key="29">
    <source>
        <dbReference type="ARBA" id="ARBA00049175"/>
    </source>
</evidence>
<comment type="catalytic activity">
    <reaction evidence="29">
        <text>a ribonucleoside 5'-triphosphate + 2 H2O = a ribonucleoside 5'-phosphate + 2 phosphate + 2 H(+)</text>
        <dbReference type="Rhea" id="RHEA:36795"/>
        <dbReference type="ChEBI" id="CHEBI:15377"/>
        <dbReference type="ChEBI" id="CHEBI:15378"/>
        <dbReference type="ChEBI" id="CHEBI:43474"/>
        <dbReference type="ChEBI" id="CHEBI:58043"/>
        <dbReference type="ChEBI" id="CHEBI:61557"/>
        <dbReference type="EC" id="3.6.1.5"/>
    </reaction>
</comment>
<feature type="transmembrane region" description="Helical" evidence="34">
    <location>
        <begin position="298"/>
        <end position="318"/>
    </location>
</feature>
<gene>
    <name evidence="35" type="ORF">Q8A67_012579</name>
</gene>
<keyword evidence="25" id="KW-0325">Glycoprotein</keyword>
<dbReference type="EC" id="3.6.1.5" evidence="9"/>
<evidence type="ECO:0000256" key="14">
    <source>
        <dbReference type="ARBA" id="ARBA00022692"/>
    </source>
</evidence>
<evidence type="ECO:0000256" key="33">
    <source>
        <dbReference type="SAM" id="MobiDB-lite"/>
    </source>
</evidence>
<feature type="region of interest" description="Disordered" evidence="33">
    <location>
        <begin position="237"/>
        <end position="275"/>
    </location>
</feature>
<feature type="transmembrane region" description="Helical" evidence="34">
    <location>
        <begin position="93"/>
        <end position="118"/>
    </location>
</feature>
<evidence type="ECO:0000256" key="11">
    <source>
        <dbReference type="ARBA" id="ARBA00022475"/>
    </source>
</evidence>
<dbReference type="PANTHER" id="PTHR11782:SF31">
    <property type="entry name" value="ECTONUCLEOSIDE TRIPHOSPHATE DIPHOSPHOHYDROLASE 8"/>
    <property type="match status" value="1"/>
</dbReference>
<evidence type="ECO:0000256" key="22">
    <source>
        <dbReference type="ARBA" id="ARBA00022989"/>
    </source>
</evidence>
<evidence type="ECO:0000313" key="35">
    <source>
        <dbReference type="EMBL" id="KAK2892591.1"/>
    </source>
</evidence>
<proteinExistence type="inferred from homology"/>
<evidence type="ECO:0000256" key="25">
    <source>
        <dbReference type="ARBA" id="ARBA00023180"/>
    </source>
</evidence>
<dbReference type="Proteomes" id="UP001187343">
    <property type="component" value="Unassembled WGS sequence"/>
</dbReference>
<feature type="transmembrane region" description="Helical" evidence="34">
    <location>
        <begin position="6"/>
        <end position="25"/>
    </location>
</feature>
<evidence type="ECO:0000256" key="6">
    <source>
        <dbReference type="ARBA" id="ARBA00009283"/>
    </source>
</evidence>
<evidence type="ECO:0000256" key="18">
    <source>
        <dbReference type="ARBA" id="ARBA00022824"/>
    </source>
</evidence>
<evidence type="ECO:0000256" key="30">
    <source>
        <dbReference type="PIRSR" id="PIRSR600407-1"/>
    </source>
</evidence>
<dbReference type="AlphaFoldDB" id="A0AA88TLE3"/>
<feature type="transmembrane region" description="Helical" evidence="34">
    <location>
        <begin position="156"/>
        <end position="183"/>
    </location>
</feature>
<comment type="function">
    <text evidence="27">Dol-P-Glc:Glc(2)Man(9)GlcNAc(2)-PP-Dol alpha-1,2-glucosyltransferase that operates in the biosynthetic pathway of dolichol-linked oligosaccharides, the glycan precursors employed in protein asparagine (N)-glycosylation. The assembly of dolichol-linked oligosaccharides begins on the cytosolic side of the endoplasmic reticulum membrane and finishes in its lumen. The sequential addition of sugars to dolichol pyrophosphate produces dolichol-linked oligosaccharides containing fourteen sugars, including two GlcNAcs, nine mannoses and three glucoses. Once assembled, the oligosaccharide is transferred from the lipid to nascent proteins by oligosaccharyltransferases. In the lumen of the endoplasmic reticulum, adds the third and last glucose residue from dolichyl phosphate glucose (Dol-P-Glc) onto the lipid-linked oligosaccharide intermediate Glc(2)Man(9)GlcNAc(2)-PP-Dol to produce Glc(3)Man(9)GlcNAc(2)-PP-Dol.</text>
</comment>
<dbReference type="Pfam" id="PF01150">
    <property type="entry name" value="GDA1_CD39"/>
    <property type="match status" value="1"/>
</dbReference>
<dbReference type="GO" id="GO:0046872">
    <property type="term" value="F:metal ion binding"/>
    <property type="evidence" value="ECO:0007669"/>
    <property type="project" value="UniProtKB-KW"/>
</dbReference>
<evidence type="ECO:0000256" key="2">
    <source>
        <dbReference type="ARBA" id="ARBA00001946"/>
    </source>
</evidence>
<keyword evidence="24" id="KW-1015">Disulfide bond</keyword>
<dbReference type="PROSITE" id="PS01238">
    <property type="entry name" value="GDA1_CD39_NTPASE"/>
    <property type="match status" value="1"/>
</dbReference>
<evidence type="ECO:0000256" key="12">
    <source>
        <dbReference type="ARBA" id="ARBA00022676"/>
    </source>
</evidence>
<evidence type="ECO:0000256" key="31">
    <source>
        <dbReference type="PIRSR" id="PIRSR600407-2"/>
    </source>
</evidence>
<dbReference type="Pfam" id="PF04922">
    <property type="entry name" value="DIE2_ALG10"/>
    <property type="match status" value="1"/>
</dbReference>
<comment type="catalytic activity">
    <reaction evidence="28">
        <text>an alpha-D-Glc-(1-&gt;3)-alpha-D-Glc-(1-&gt;3)-alpha-D-Man-(1-&gt;2)-alpha-D-Man-(1-&gt;2)-alpha-D-Man-(1-&gt;3)-[alpha-D-Man-(1-&gt;2)-alpha-D-Man-(1-&gt;3)-[alpha-D-Man-(1-&gt;2)-alpha-D-Man-(1-&gt;6)]-alpha-D-Man-(1-&gt;6)]-beta-D-Man-(1-&gt;4)-beta-D-GlcNAc-(1-&gt;4)-alpha-D-GlcNAc-diphospho-di-trans,poly-cis-dolichol + a di-trans,poly-cis-dolichyl beta-D-glucosyl phosphate = a alpha-D-Glc-(1-&gt;2)-alpha-D-Glc-(1-&gt;3)-alpha-D-Glc-(1-&gt;3)-alpha-D-Man-(1-&gt;2)-alpha-D-Man-(1-&gt;2)-alpha-D-Man-(1-&gt;3)-[alpha-D-Man-(1-&gt;2)-alpha-D-Man-(1-&gt;3)-[alpha-D-Man-(1-&gt;2)-alpha-D-Man-(1-&gt;6)]-alpha-D-Man-(1-&gt;6)]-beta-D-Man-(1-&gt;4)-beta-D-GlcNAc-(1-&gt;4)-alpha-D-GlcNAc-diphospho-di-trans,poly-cis-dolichol + a di-trans,poly-cis-dolichyl phosphate + H(+)</text>
        <dbReference type="Rhea" id="RHEA:29543"/>
        <dbReference type="Rhea" id="RHEA-COMP:19498"/>
        <dbReference type="Rhea" id="RHEA-COMP:19502"/>
        <dbReference type="Rhea" id="RHEA-COMP:19512"/>
        <dbReference type="Rhea" id="RHEA-COMP:19522"/>
        <dbReference type="ChEBI" id="CHEBI:15378"/>
        <dbReference type="ChEBI" id="CHEBI:57525"/>
        <dbReference type="ChEBI" id="CHEBI:57683"/>
        <dbReference type="ChEBI" id="CHEBI:132522"/>
        <dbReference type="ChEBI" id="CHEBI:132523"/>
        <dbReference type="EC" id="2.4.1.256"/>
    </reaction>
    <physiologicalReaction direction="left-to-right" evidence="28">
        <dbReference type="Rhea" id="RHEA:29544"/>
    </physiologicalReaction>
</comment>
<evidence type="ECO:0000256" key="9">
    <source>
        <dbReference type="ARBA" id="ARBA00012148"/>
    </source>
</evidence>
<evidence type="ECO:0000256" key="13">
    <source>
        <dbReference type="ARBA" id="ARBA00022679"/>
    </source>
</evidence>
<evidence type="ECO:0000313" key="36">
    <source>
        <dbReference type="Proteomes" id="UP001187343"/>
    </source>
</evidence>
<feature type="compositionally biased region" description="Basic and acidic residues" evidence="33">
    <location>
        <begin position="240"/>
        <end position="252"/>
    </location>
</feature>
<dbReference type="EC" id="2.4.1.256" evidence="8"/>
<keyword evidence="23 34" id="KW-0472">Membrane</keyword>
<dbReference type="GO" id="GO:0004382">
    <property type="term" value="F:GDP phosphatase activity"/>
    <property type="evidence" value="ECO:0007669"/>
    <property type="project" value="TreeGrafter"/>
</dbReference>
<dbReference type="GO" id="GO:0009134">
    <property type="term" value="P:nucleoside diphosphate catabolic process"/>
    <property type="evidence" value="ECO:0007669"/>
    <property type="project" value="TreeGrafter"/>
</dbReference>
<dbReference type="GO" id="GO:0004050">
    <property type="term" value="F:apyrase activity"/>
    <property type="evidence" value="ECO:0007669"/>
    <property type="project" value="UniProtKB-EC"/>
</dbReference>
<keyword evidence="19" id="KW-0106">Calcium</keyword>
<evidence type="ECO:0000256" key="4">
    <source>
        <dbReference type="ARBA" id="ARBA00004651"/>
    </source>
</evidence>
<keyword evidence="21" id="KW-0460">Magnesium</keyword>
<evidence type="ECO:0000256" key="19">
    <source>
        <dbReference type="ARBA" id="ARBA00022837"/>
    </source>
</evidence>